<keyword evidence="2" id="KW-0547">Nucleotide-binding</keyword>
<dbReference type="GO" id="GO:0016887">
    <property type="term" value="F:ATP hydrolysis activity"/>
    <property type="evidence" value="ECO:0007669"/>
    <property type="project" value="InterPro"/>
</dbReference>
<dbReference type="PROSITE" id="PS00211">
    <property type="entry name" value="ABC_TRANSPORTER_1"/>
    <property type="match status" value="1"/>
</dbReference>
<proteinExistence type="predicted"/>
<dbReference type="PROSITE" id="PS50893">
    <property type="entry name" value="ABC_TRANSPORTER_2"/>
    <property type="match status" value="1"/>
</dbReference>
<evidence type="ECO:0000256" key="2">
    <source>
        <dbReference type="ARBA" id="ARBA00022741"/>
    </source>
</evidence>
<dbReference type="SUPFAM" id="SSF52540">
    <property type="entry name" value="P-loop containing nucleoside triphosphate hydrolases"/>
    <property type="match status" value="1"/>
</dbReference>
<feature type="domain" description="ABC transporter" evidence="4">
    <location>
        <begin position="6"/>
        <end position="232"/>
    </location>
</feature>
<accession>A0A5C6B9K7</accession>
<dbReference type="Pfam" id="PF00005">
    <property type="entry name" value="ABC_tran"/>
    <property type="match status" value="1"/>
</dbReference>
<dbReference type="InterPro" id="IPR017871">
    <property type="entry name" value="ABC_transporter-like_CS"/>
</dbReference>
<keyword evidence="6" id="KW-1185">Reference proteome</keyword>
<protein>
    <submittedName>
        <fullName evidence="5">Putative ABC transporter ATP-binding protein YxlF</fullName>
        <ecNumber evidence="5">3.6.3.-</ecNumber>
    </submittedName>
</protein>
<dbReference type="PANTHER" id="PTHR42939:SF1">
    <property type="entry name" value="ABC TRANSPORTER ATP-BINDING PROTEIN ALBC-RELATED"/>
    <property type="match status" value="1"/>
</dbReference>
<dbReference type="EMBL" id="SJPN01000001">
    <property type="protein sequence ID" value="TWU08322.1"/>
    <property type="molecule type" value="Genomic_DNA"/>
</dbReference>
<organism evidence="5 6">
    <name type="scientific">Stieleria varia</name>
    <dbReference type="NCBI Taxonomy" id="2528005"/>
    <lineage>
        <taxon>Bacteria</taxon>
        <taxon>Pseudomonadati</taxon>
        <taxon>Planctomycetota</taxon>
        <taxon>Planctomycetia</taxon>
        <taxon>Pirellulales</taxon>
        <taxon>Pirellulaceae</taxon>
        <taxon>Stieleria</taxon>
    </lineage>
</organism>
<comment type="caution">
    <text evidence="5">The sequence shown here is derived from an EMBL/GenBank/DDBJ whole genome shotgun (WGS) entry which is preliminary data.</text>
</comment>
<evidence type="ECO:0000313" key="5">
    <source>
        <dbReference type="EMBL" id="TWU08322.1"/>
    </source>
</evidence>
<keyword evidence="1" id="KW-0813">Transport</keyword>
<dbReference type="CDD" id="cd03230">
    <property type="entry name" value="ABC_DR_subfamily_A"/>
    <property type="match status" value="1"/>
</dbReference>
<keyword evidence="3 5" id="KW-0067">ATP-binding</keyword>
<evidence type="ECO:0000256" key="3">
    <source>
        <dbReference type="ARBA" id="ARBA00022840"/>
    </source>
</evidence>
<dbReference type="OrthoDB" id="9795548at2"/>
<evidence type="ECO:0000259" key="4">
    <source>
        <dbReference type="PROSITE" id="PS50893"/>
    </source>
</evidence>
<dbReference type="InterPro" id="IPR027417">
    <property type="entry name" value="P-loop_NTPase"/>
</dbReference>
<dbReference type="RefSeq" id="WP_146518384.1">
    <property type="nucleotide sequence ID" value="NZ_CP151726.1"/>
</dbReference>
<dbReference type="Proteomes" id="UP000320176">
    <property type="component" value="Unassembled WGS sequence"/>
</dbReference>
<dbReference type="SMART" id="SM00382">
    <property type="entry name" value="AAA"/>
    <property type="match status" value="1"/>
</dbReference>
<dbReference type="GO" id="GO:0005524">
    <property type="term" value="F:ATP binding"/>
    <property type="evidence" value="ECO:0007669"/>
    <property type="project" value="UniProtKB-KW"/>
</dbReference>
<dbReference type="Gene3D" id="3.40.50.300">
    <property type="entry name" value="P-loop containing nucleotide triphosphate hydrolases"/>
    <property type="match status" value="1"/>
</dbReference>
<sequence length="253" mass="27839">MSGPVITCQNVTKCFGKTEVLRGVDLEVPRGAIVGLVGTNGSGKSTLIKCLLGLLKVSSGTARILGEDSWDLSASVKNTLGYVPQEIKLYPWMRVSQVIDYTGAFYEKWDSYRCNELLEQWELDGSKWIKTLSGGQLQRLALVLALGHHPSLLILDEPAASLDPVGRRSFLKSLLEMNEDGGQSVLFSTHITSDLERVASHVAFLHDGRVQFFGELEELKDHVGGNLEDIFLQMNRTPEFAGLNHVSGDQSHV</sequence>
<dbReference type="InterPro" id="IPR003593">
    <property type="entry name" value="AAA+_ATPase"/>
</dbReference>
<dbReference type="InterPro" id="IPR051782">
    <property type="entry name" value="ABC_Transporter_VariousFunc"/>
</dbReference>
<dbReference type="EC" id="3.6.3.-" evidence="5"/>
<gene>
    <name evidence="5" type="primary">yxlF_2</name>
    <name evidence="5" type="ORF">Pla52n_09040</name>
</gene>
<dbReference type="InterPro" id="IPR003439">
    <property type="entry name" value="ABC_transporter-like_ATP-bd"/>
</dbReference>
<dbReference type="PANTHER" id="PTHR42939">
    <property type="entry name" value="ABC TRANSPORTER ATP-BINDING PROTEIN ALBC-RELATED"/>
    <property type="match status" value="1"/>
</dbReference>
<name>A0A5C6B9K7_9BACT</name>
<evidence type="ECO:0000256" key="1">
    <source>
        <dbReference type="ARBA" id="ARBA00022448"/>
    </source>
</evidence>
<reference evidence="5 6" key="1">
    <citation type="submission" date="2019-02" db="EMBL/GenBank/DDBJ databases">
        <title>Deep-cultivation of Planctomycetes and their phenomic and genomic characterization uncovers novel biology.</title>
        <authorList>
            <person name="Wiegand S."/>
            <person name="Jogler M."/>
            <person name="Boedeker C."/>
            <person name="Pinto D."/>
            <person name="Vollmers J."/>
            <person name="Rivas-Marin E."/>
            <person name="Kohn T."/>
            <person name="Peeters S.H."/>
            <person name="Heuer A."/>
            <person name="Rast P."/>
            <person name="Oberbeckmann S."/>
            <person name="Bunk B."/>
            <person name="Jeske O."/>
            <person name="Meyerdierks A."/>
            <person name="Storesund J.E."/>
            <person name="Kallscheuer N."/>
            <person name="Luecker S."/>
            <person name="Lage O.M."/>
            <person name="Pohl T."/>
            <person name="Merkel B.J."/>
            <person name="Hornburger P."/>
            <person name="Mueller R.-W."/>
            <person name="Bruemmer F."/>
            <person name="Labrenz M."/>
            <person name="Spormann A.M."/>
            <person name="Op Den Camp H."/>
            <person name="Overmann J."/>
            <person name="Amann R."/>
            <person name="Jetten M.S.M."/>
            <person name="Mascher T."/>
            <person name="Medema M.H."/>
            <person name="Devos D.P."/>
            <person name="Kaster A.-K."/>
            <person name="Ovreas L."/>
            <person name="Rohde M."/>
            <person name="Galperin M.Y."/>
            <person name="Jogler C."/>
        </authorList>
    </citation>
    <scope>NUCLEOTIDE SEQUENCE [LARGE SCALE GENOMIC DNA]</scope>
    <source>
        <strain evidence="5 6">Pla52n</strain>
    </source>
</reference>
<evidence type="ECO:0000313" key="6">
    <source>
        <dbReference type="Proteomes" id="UP000320176"/>
    </source>
</evidence>
<keyword evidence="5" id="KW-0378">Hydrolase</keyword>
<dbReference type="AlphaFoldDB" id="A0A5C6B9K7"/>